<sequence>MMTLGAFKRLPGLEITDPREFQAVPGKEVKAVLDDRCILIGSRRYLQEQGVELEPLLPALILLFSNWLNYYVYQETPYDLNEIG</sequence>
<accession>A0A0B7MH36</accession>
<dbReference type="SUPFAM" id="SSF81660">
    <property type="entry name" value="Metal cation-transporting ATPase, ATP-binding domain N"/>
    <property type="match status" value="1"/>
</dbReference>
<evidence type="ECO:0000313" key="1">
    <source>
        <dbReference type="EMBL" id="CEO87548.1"/>
    </source>
</evidence>
<gene>
    <name evidence="1" type="ORF">SSCH_1110012</name>
</gene>
<keyword evidence="2" id="KW-1185">Reference proteome</keyword>
<protein>
    <submittedName>
        <fullName evidence="1">Uncharacterized protein</fullName>
    </submittedName>
</protein>
<dbReference type="GO" id="GO:0000166">
    <property type="term" value="F:nucleotide binding"/>
    <property type="evidence" value="ECO:0007669"/>
    <property type="project" value="InterPro"/>
</dbReference>
<name>A0A0B7MH36_9FIRM</name>
<dbReference type="AlphaFoldDB" id="A0A0B7MH36"/>
<proteinExistence type="predicted"/>
<organism evidence="1 2">
    <name type="scientific">Syntrophaceticus schinkii</name>
    <dbReference type="NCBI Taxonomy" id="499207"/>
    <lineage>
        <taxon>Bacteria</taxon>
        <taxon>Bacillati</taxon>
        <taxon>Bacillota</taxon>
        <taxon>Clostridia</taxon>
        <taxon>Thermoanaerobacterales</taxon>
        <taxon>Thermoanaerobacterales Family III. Incertae Sedis</taxon>
        <taxon>Syntrophaceticus</taxon>
    </lineage>
</organism>
<dbReference type="InterPro" id="IPR023299">
    <property type="entry name" value="ATPase_P-typ_cyto_dom_N"/>
</dbReference>
<dbReference type="EMBL" id="CDRZ01000015">
    <property type="protein sequence ID" value="CEO87548.1"/>
    <property type="molecule type" value="Genomic_DNA"/>
</dbReference>
<reference evidence="2" key="1">
    <citation type="submission" date="2015-01" db="EMBL/GenBank/DDBJ databases">
        <authorList>
            <person name="Manzoor Shahid"/>
            <person name="Zubair Saima"/>
        </authorList>
    </citation>
    <scope>NUCLEOTIDE SEQUENCE [LARGE SCALE GENOMIC DNA]</scope>
    <source>
        <strain evidence="2">Sp3</strain>
    </source>
</reference>
<dbReference type="RefSeq" id="WP_198142066.1">
    <property type="nucleotide sequence ID" value="NZ_CDRZ01000015.1"/>
</dbReference>
<dbReference type="Gene3D" id="3.40.1110.10">
    <property type="entry name" value="Calcium-transporting ATPase, cytoplasmic domain N"/>
    <property type="match status" value="1"/>
</dbReference>
<dbReference type="Proteomes" id="UP000046155">
    <property type="component" value="Unassembled WGS sequence"/>
</dbReference>
<evidence type="ECO:0000313" key="2">
    <source>
        <dbReference type="Proteomes" id="UP000046155"/>
    </source>
</evidence>